<evidence type="ECO:0000259" key="4">
    <source>
        <dbReference type="Pfam" id="PF00931"/>
    </source>
</evidence>
<dbReference type="InterPro" id="IPR055414">
    <property type="entry name" value="LRR_R13L4/SHOC2-like"/>
</dbReference>
<dbReference type="GO" id="GO:0043531">
    <property type="term" value="F:ADP binding"/>
    <property type="evidence" value="ECO:0007669"/>
    <property type="project" value="InterPro"/>
</dbReference>
<evidence type="ECO:0000256" key="1">
    <source>
        <dbReference type="ARBA" id="ARBA00022737"/>
    </source>
</evidence>
<evidence type="ECO:0000313" key="8">
    <source>
        <dbReference type="EMBL" id="KAJ4975028.1"/>
    </source>
</evidence>
<dbReference type="Gene3D" id="1.20.5.4130">
    <property type="match status" value="1"/>
</dbReference>
<dbReference type="FunFam" id="1.10.10.10:FF:000322">
    <property type="entry name" value="Probable disease resistance protein At1g63360"/>
    <property type="match status" value="1"/>
</dbReference>
<dbReference type="Gene3D" id="1.10.10.10">
    <property type="entry name" value="Winged helix-like DNA-binding domain superfamily/Winged helix DNA-binding domain"/>
    <property type="match status" value="1"/>
</dbReference>
<dbReference type="InterPro" id="IPR027417">
    <property type="entry name" value="P-loop_NTPase"/>
</dbReference>
<feature type="domain" description="NB-ARC" evidence="4">
    <location>
        <begin position="144"/>
        <end position="317"/>
    </location>
</feature>
<evidence type="ECO:0000313" key="9">
    <source>
        <dbReference type="Proteomes" id="UP001141806"/>
    </source>
</evidence>
<dbReference type="PANTHER" id="PTHR23155">
    <property type="entry name" value="DISEASE RESISTANCE PROTEIN RP"/>
    <property type="match status" value="1"/>
</dbReference>
<feature type="domain" description="Disease resistance N-terminal" evidence="5">
    <location>
        <begin position="4"/>
        <end position="62"/>
    </location>
</feature>
<evidence type="ECO:0000256" key="2">
    <source>
        <dbReference type="ARBA" id="ARBA00022741"/>
    </source>
</evidence>
<dbReference type="Pfam" id="PF23598">
    <property type="entry name" value="LRR_14"/>
    <property type="match status" value="1"/>
</dbReference>
<dbReference type="AlphaFoldDB" id="A0A9Q0QWW8"/>
<proteinExistence type="predicted"/>
<dbReference type="InterPro" id="IPR041118">
    <property type="entry name" value="Rx_N"/>
</dbReference>
<dbReference type="SUPFAM" id="SSF52540">
    <property type="entry name" value="P-loop containing nucleoside triphosphate hydrolases"/>
    <property type="match status" value="1"/>
</dbReference>
<name>A0A9Q0QWW8_9MAGN</name>
<dbReference type="GO" id="GO:0098542">
    <property type="term" value="P:defense response to other organism"/>
    <property type="evidence" value="ECO:0007669"/>
    <property type="project" value="TreeGrafter"/>
</dbReference>
<evidence type="ECO:0008006" key="10">
    <source>
        <dbReference type="Google" id="ProtNLM"/>
    </source>
</evidence>
<dbReference type="Proteomes" id="UP001141806">
    <property type="component" value="Unassembled WGS sequence"/>
</dbReference>
<comment type="caution">
    <text evidence="8">The sequence shown here is derived from an EMBL/GenBank/DDBJ whole genome shotgun (WGS) entry which is preliminary data.</text>
</comment>
<dbReference type="SUPFAM" id="SSF52058">
    <property type="entry name" value="L domain-like"/>
    <property type="match status" value="1"/>
</dbReference>
<organism evidence="8 9">
    <name type="scientific">Protea cynaroides</name>
    <dbReference type="NCBI Taxonomy" id="273540"/>
    <lineage>
        <taxon>Eukaryota</taxon>
        <taxon>Viridiplantae</taxon>
        <taxon>Streptophyta</taxon>
        <taxon>Embryophyta</taxon>
        <taxon>Tracheophyta</taxon>
        <taxon>Spermatophyta</taxon>
        <taxon>Magnoliopsida</taxon>
        <taxon>Proteales</taxon>
        <taxon>Proteaceae</taxon>
        <taxon>Protea</taxon>
    </lineage>
</organism>
<feature type="domain" description="Disease resistance protein winged helix" evidence="6">
    <location>
        <begin position="406"/>
        <end position="476"/>
    </location>
</feature>
<sequence>MIIGAHEEFTAIMKVLERMKSILRDADERGETEKEIETWVADMREAAYSVEDIIDEFLYRGHGQWSGGDKSGVFKQIVKFPKNLWVTHNMASKLKQCLADIKRIDATHKQFNFLPRGEAQRFERREASSLSAEEYVVGMEIYEEKLLDWLQSGRQSKISVVGQPGSGKTTIVAKVYNNKKVKSHFQCSAWITVSREFIVINLLKSMIKQLYKKKVNFLQPKLDEMVYDELVRTISDYLQTKRYLIVLDDVWELNLNIWNQMKTAIPFRSKGSVIMLTTRKADVASFAFQVPNHILSIETLPENKAWELFCRRAFSSDTNIGCPQQLEPIARNLVKGCRGLPLTIVVMGSLMSSKDPTELEWKKKVVQSPNWELCNNSHFKWVNKILMLSIHDLPYRLKLCFMYCCIFPKDYLIKRKRLIRLWIAEEFVEKIRNRTLEEEADNYLEDLVCRNLFEVVTKNEFGRAKRLRLHDLIRELSLLISKREKFCVVQDGAEGEKVSNARRLAIHKSSPPNVDMSKLRSFFGFAIEITMSRQPYKLLRKFRFLRVLDLQGALIKELPNEIVELFNLRYLNLRRTGIKEVPKDLGKLRNLQTLDVSDTGVEALPKSAVLLRNLRNLLTYRYVYDLGSSKSFDFVHGTQVPFDVSELKDLQVLASIVANGDMVRQLGNVTQLRRLGIIFTKTGDQVQVQLQLQQLCATIQKLDRLQSLFIKASDENVEIQMDALHAPPPHLQRLTLVGKLNTVPKWFGSLNDLNFLLLECSKLSDKDPLSKIHALRNLRYLTLSNAYEGTDLHFHTGYLPMLKMLKLQNLSQLKKVRIKYGAMPKIEKLWLSCCDKLTKLPQGIEYLRELKELILEDMPEQFVNPLRDNGSSDRRRIATIAQINHYYRESSKMCHESL</sequence>
<dbReference type="Gene3D" id="1.10.8.430">
    <property type="entry name" value="Helical domain of apoptotic protease-activating factors"/>
    <property type="match status" value="1"/>
</dbReference>
<accession>A0A9Q0QWW8</accession>
<dbReference type="PRINTS" id="PR00364">
    <property type="entry name" value="DISEASERSIST"/>
</dbReference>
<evidence type="ECO:0000259" key="5">
    <source>
        <dbReference type="Pfam" id="PF18052"/>
    </source>
</evidence>
<dbReference type="InterPro" id="IPR002182">
    <property type="entry name" value="NB-ARC"/>
</dbReference>
<dbReference type="Pfam" id="PF23559">
    <property type="entry name" value="WHD_DRP"/>
    <property type="match status" value="1"/>
</dbReference>
<dbReference type="EMBL" id="JAMYWD010000004">
    <property type="protein sequence ID" value="KAJ4975028.1"/>
    <property type="molecule type" value="Genomic_DNA"/>
</dbReference>
<dbReference type="InterPro" id="IPR058922">
    <property type="entry name" value="WHD_DRP"/>
</dbReference>
<protein>
    <recommendedName>
        <fullName evidence="10">Disease resistance protein RPM1-like</fullName>
    </recommendedName>
</protein>
<evidence type="ECO:0000256" key="3">
    <source>
        <dbReference type="ARBA" id="ARBA00022821"/>
    </source>
</evidence>
<gene>
    <name evidence="8" type="ORF">NE237_008202</name>
</gene>
<dbReference type="InterPro" id="IPR038005">
    <property type="entry name" value="RX-like_CC"/>
</dbReference>
<dbReference type="InterPro" id="IPR032675">
    <property type="entry name" value="LRR_dom_sf"/>
</dbReference>
<evidence type="ECO:0000259" key="7">
    <source>
        <dbReference type="Pfam" id="PF23598"/>
    </source>
</evidence>
<evidence type="ECO:0000259" key="6">
    <source>
        <dbReference type="Pfam" id="PF23559"/>
    </source>
</evidence>
<keyword evidence="1" id="KW-0677">Repeat</keyword>
<keyword evidence="9" id="KW-1185">Reference proteome</keyword>
<dbReference type="Pfam" id="PF18052">
    <property type="entry name" value="Rx_N"/>
    <property type="match status" value="1"/>
</dbReference>
<dbReference type="InterPro" id="IPR036388">
    <property type="entry name" value="WH-like_DNA-bd_sf"/>
</dbReference>
<dbReference type="Gene3D" id="3.80.10.10">
    <property type="entry name" value="Ribonuclease Inhibitor"/>
    <property type="match status" value="1"/>
</dbReference>
<dbReference type="CDD" id="cd14798">
    <property type="entry name" value="RX-CC_like"/>
    <property type="match status" value="1"/>
</dbReference>
<dbReference type="Pfam" id="PF00931">
    <property type="entry name" value="NB-ARC"/>
    <property type="match status" value="1"/>
</dbReference>
<feature type="domain" description="Disease resistance R13L4/SHOC-2-like LRR" evidence="7">
    <location>
        <begin position="518"/>
        <end position="852"/>
    </location>
</feature>
<dbReference type="InterPro" id="IPR042197">
    <property type="entry name" value="Apaf_helical"/>
</dbReference>
<dbReference type="OrthoDB" id="690341at2759"/>
<keyword evidence="2" id="KW-0547">Nucleotide-binding</keyword>
<dbReference type="Gene3D" id="3.40.50.300">
    <property type="entry name" value="P-loop containing nucleotide triphosphate hydrolases"/>
    <property type="match status" value="1"/>
</dbReference>
<dbReference type="InterPro" id="IPR044974">
    <property type="entry name" value="Disease_R_plants"/>
</dbReference>
<reference evidence="8" key="1">
    <citation type="journal article" date="2023" name="Plant J.">
        <title>The genome of the king protea, Protea cynaroides.</title>
        <authorList>
            <person name="Chang J."/>
            <person name="Duong T.A."/>
            <person name="Schoeman C."/>
            <person name="Ma X."/>
            <person name="Roodt D."/>
            <person name="Barker N."/>
            <person name="Li Z."/>
            <person name="Van de Peer Y."/>
            <person name="Mizrachi E."/>
        </authorList>
    </citation>
    <scope>NUCLEOTIDE SEQUENCE</scope>
    <source>
        <tissue evidence="8">Young leaves</tissue>
    </source>
</reference>
<dbReference type="FunFam" id="3.40.50.300:FF:001091">
    <property type="entry name" value="Probable disease resistance protein At1g61300"/>
    <property type="match status" value="1"/>
</dbReference>
<dbReference type="PANTHER" id="PTHR23155:SF1232">
    <property type="entry name" value="OS09G0270700 PROTEIN"/>
    <property type="match status" value="1"/>
</dbReference>
<keyword evidence="3" id="KW-0611">Plant defense</keyword>